<proteinExistence type="predicted"/>
<name>A0ABS1GIN5_9AQUI</name>
<protein>
    <submittedName>
        <fullName evidence="1">Uncharacterized protein</fullName>
    </submittedName>
</protein>
<dbReference type="RefSeq" id="WP_200674219.1">
    <property type="nucleotide sequence ID" value="NZ_JAACYA010000002.1"/>
</dbReference>
<sequence length="101" mass="11645">MEKELYGTLTMYGDPEEEIVDEIRLAIHDAQGNLVFATYWETSVMEKEEIIKSINVLCSQYGIKELHTIEDILPPEFEVVDGQKMRVFRTKIFSGSKQTEA</sequence>
<evidence type="ECO:0000313" key="1">
    <source>
        <dbReference type="EMBL" id="MBK3332809.1"/>
    </source>
</evidence>
<comment type="caution">
    <text evidence="1">The sequence shown here is derived from an EMBL/GenBank/DDBJ whole genome shotgun (WGS) entry which is preliminary data.</text>
</comment>
<dbReference type="EMBL" id="JAACYA010000002">
    <property type="protein sequence ID" value="MBK3332809.1"/>
    <property type="molecule type" value="Genomic_DNA"/>
</dbReference>
<reference evidence="1 2" key="1">
    <citation type="journal article" date="2021" name="Syst. Appl. Microbiol.">
        <title>Persephonella atlantica sp. nov.: How to adapt to physico-chemical gradients in high temperature hydrothermal habitats.</title>
        <authorList>
            <person name="Francois D.X."/>
            <person name="Godfroy A."/>
            <person name="Mathien C."/>
            <person name="Aube J."/>
            <person name="Cathalot C."/>
            <person name="Lesongeur F."/>
            <person name="L'Haridon S."/>
            <person name="Philippon X."/>
            <person name="Roussel E.G."/>
        </authorList>
    </citation>
    <scope>NUCLEOTIDE SEQUENCE [LARGE SCALE GENOMIC DNA]</scope>
    <source>
        <strain evidence="1 2">MO1340</strain>
    </source>
</reference>
<gene>
    <name evidence="1" type="ORF">GWK41_06980</name>
</gene>
<dbReference type="Proteomes" id="UP000772812">
    <property type="component" value="Unassembled WGS sequence"/>
</dbReference>
<accession>A0ABS1GIN5</accession>
<organism evidence="1 2">
    <name type="scientific">Persephonella atlantica</name>
    <dbReference type="NCBI Taxonomy" id="2699429"/>
    <lineage>
        <taxon>Bacteria</taxon>
        <taxon>Pseudomonadati</taxon>
        <taxon>Aquificota</taxon>
        <taxon>Aquificia</taxon>
        <taxon>Aquificales</taxon>
        <taxon>Hydrogenothermaceae</taxon>
        <taxon>Persephonella</taxon>
    </lineage>
</organism>
<keyword evidence="2" id="KW-1185">Reference proteome</keyword>
<evidence type="ECO:0000313" key="2">
    <source>
        <dbReference type="Proteomes" id="UP000772812"/>
    </source>
</evidence>